<organism evidence="4 5">
    <name type="scientific">Streptosporangium longisporum</name>
    <dbReference type="NCBI Taxonomy" id="46187"/>
    <lineage>
        <taxon>Bacteria</taxon>
        <taxon>Bacillati</taxon>
        <taxon>Actinomycetota</taxon>
        <taxon>Actinomycetes</taxon>
        <taxon>Streptosporangiales</taxon>
        <taxon>Streptosporangiaceae</taxon>
        <taxon>Streptosporangium</taxon>
    </lineage>
</organism>
<gene>
    <name evidence="4" type="ORF">GCM10017559_09420</name>
</gene>
<sequence length="165" mass="18080">MTSLSFRPGSKQDPSYAHEDGSHSLLVTDIIQRGTASQIYRALTDPTSLAAWTGEPAGETSEGVRWSIAEFGLTATTAELVLGERVAVTMECEGWPTRSSVAEIRLWPTPRATMVVVTHRGLSEADLEHARQMWAPRVLDRMRWYICAVGPQSSPVGVVDRGERG</sequence>
<feature type="domain" description="Activator of Hsp90 ATPase homologue 1/2-like C-terminal" evidence="3">
    <location>
        <begin position="35"/>
        <end position="142"/>
    </location>
</feature>
<feature type="region of interest" description="Disordered" evidence="2">
    <location>
        <begin position="1"/>
        <end position="20"/>
    </location>
</feature>
<evidence type="ECO:0000313" key="4">
    <source>
        <dbReference type="EMBL" id="GAA2991537.1"/>
    </source>
</evidence>
<dbReference type="RefSeq" id="WP_344888818.1">
    <property type="nucleotide sequence ID" value="NZ_BAAAWD010000006.1"/>
</dbReference>
<dbReference type="InterPro" id="IPR023393">
    <property type="entry name" value="START-like_dom_sf"/>
</dbReference>
<comment type="caution">
    <text evidence="4">The sequence shown here is derived from an EMBL/GenBank/DDBJ whole genome shotgun (WGS) entry which is preliminary data.</text>
</comment>
<protein>
    <recommendedName>
        <fullName evidence="3">Activator of Hsp90 ATPase homologue 1/2-like C-terminal domain-containing protein</fullName>
    </recommendedName>
</protein>
<dbReference type="Gene3D" id="3.30.530.20">
    <property type="match status" value="1"/>
</dbReference>
<dbReference type="Proteomes" id="UP001499930">
    <property type="component" value="Unassembled WGS sequence"/>
</dbReference>
<dbReference type="EMBL" id="BAAAWD010000006">
    <property type="protein sequence ID" value="GAA2991537.1"/>
    <property type="molecule type" value="Genomic_DNA"/>
</dbReference>
<reference evidence="4 5" key="1">
    <citation type="journal article" date="2019" name="Int. J. Syst. Evol. Microbiol.">
        <title>The Global Catalogue of Microorganisms (GCM) 10K type strain sequencing project: providing services to taxonomists for standard genome sequencing and annotation.</title>
        <authorList>
            <consortium name="The Broad Institute Genomics Platform"/>
            <consortium name="The Broad Institute Genome Sequencing Center for Infectious Disease"/>
            <person name="Wu L."/>
            <person name="Ma J."/>
        </authorList>
    </citation>
    <scope>NUCLEOTIDE SEQUENCE [LARGE SCALE GENOMIC DNA]</scope>
    <source>
        <strain evidence="4 5">JCM 3106</strain>
    </source>
</reference>
<evidence type="ECO:0000256" key="2">
    <source>
        <dbReference type="SAM" id="MobiDB-lite"/>
    </source>
</evidence>
<dbReference type="InterPro" id="IPR013538">
    <property type="entry name" value="ASHA1/2-like_C"/>
</dbReference>
<evidence type="ECO:0000259" key="3">
    <source>
        <dbReference type="Pfam" id="PF08327"/>
    </source>
</evidence>
<proteinExistence type="inferred from homology"/>
<dbReference type="SUPFAM" id="SSF55961">
    <property type="entry name" value="Bet v1-like"/>
    <property type="match status" value="1"/>
</dbReference>
<name>A0ABN3XTL3_9ACTN</name>
<evidence type="ECO:0000313" key="5">
    <source>
        <dbReference type="Proteomes" id="UP001499930"/>
    </source>
</evidence>
<dbReference type="Pfam" id="PF08327">
    <property type="entry name" value="AHSA1"/>
    <property type="match status" value="1"/>
</dbReference>
<keyword evidence="5" id="KW-1185">Reference proteome</keyword>
<evidence type="ECO:0000256" key="1">
    <source>
        <dbReference type="ARBA" id="ARBA00006817"/>
    </source>
</evidence>
<comment type="similarity">
    <text evidence="1">Belongs to the AHA1 family.</text>
</comment>
<accession>A0ABN3XTL3</accession>